<evidence type="ECO:0000313" key="9">
    <source>
        <dbReference type="Proteomes" id="UP000663828"/>
    </source>
</evidence>
<dbReference type="GO" id="GO:0004843">
    <property type="term" value="F:cysteine-type deubiquitinase activity"/>
    <property type="evidence" value="ECO:0007669"/>
    <property type="project" value="UniProtKB-EC"/>
</dbReference>
<evidence type="ECO:0000256" key="2">
    <source>
        <dbReference type="ARBA" id="ARBA00012759"/>
    </source>
</evidence>
<dbReference type="EC" id="3.4.19.12" evidence="2"/>
<dbReference type="Proteomes" id="UP000663828">
    <property type="component" value="Unassembled WGS sequence"/>
</dbReference>
<dbReference type="InterPro" id="IPR006155">
    <property type="entry name" value="Josephin"/>
</dbReference>
<dbReference type="Gene3D" id="1.10.287.10">
    <property type="entry name" value="S15/NS1, RNA-binding"/>
    <property type="match status" value="1"/>
</dbReference>
<evidence type="ECO:0000313" key="8">
    <source>
        <dbReference type="EMBL" id="CAF1564413.1"/>
    </source>
</evidence>
<dbReference type="AlphaFoldDB" id="A0A815Y174"/>
<evidence type="ECO:0000256" key="3">
    <source>
        <dbReference type="ARBA" id="ARBA00022670"/>
    </source>
</evidence>
<dbReference type="EMBL" id="CAJNOR010005488">
    <property type="protein sequence ID" value="CAF1564413.1"/>
    <property type="molecule type" value="Genomic_DNA"/>
</dbReference>
<keyword evidence="4" id="KW-0833">Ubl conjugation pathway</keyword>
<comment type="caution">
    <text evidence="8">The sequence shown here is derived from an EMBL/GenBank/DDBJ whole genome shotgun (WGS) entry which is preliminary data.</text>
</comment>
<feature type="domain" description="Josephin" evidence="7">
    <location>
        <begin position="18"/>
        <end position="200"/>
    </location>
</feature>
<sequence length="226" mass="26740">MKFENRPLFTTTSLKTPEDIIICEKQESMYCGRHVLRAVSQRLDLFTDEYLKEVAVNLATLEHIYSHGESLCPKNYYFENTGEYNIDVLKASLLNIFNIDLIQINKLQQNTSPLHSLILSNIQFVQAFIIQQDYHYYCLRRFRLTHSYFFKIDSKNITYHERIEHDKILNYLDSLLQLGANIYITIEHMAQDEQYEISLINIEKALWPFPEAPADLEHLTILQEKK</sequence>
<proteinExistence type="predicted"/>
<comment type="caution">
    <text evidence="6">Lacks conserved residue(s) required for the propagation of feature annotation.</text>
</comment>
<dbReference type="GO" id="GO:0006508">
    <property type="term" value="P:proteolysis"/>
    <property type="evidence" value="ECO:0007669"/>
    <property type="project" value="UniProtKB-KW"/>
</dbReference>
<keyword evidence="5" id="KW-0378">Hydrolase</keyword>
<dbReference type="Pfam" id="PF02099">
    <property type="entry name" value="Josephin"/>
    <property type="match status" value="1"/>
</dbReference>
<keyword evidence="3" id="KW-0645">Protease</keyword>
<accession>A0A815Y174</accession>
<dbReference type="PROSITE" id="PS50957">
    <property type="entry name" value="JOSEPHIN"/>
    <property type="match status" value="1"/>
</dbReference>
<comment type="catalytic activity">
    <reaction evidence="1">
        <text>Thiol-dependent hydrolysis of ester, thioester, amide, peptide and isopeptide bonds formed by the C-terminal Gly of ubiquitin (a 76-residue protein attached to proteins as an intracellular targeting signal).</text>
        <dbReference type="EC" id="3.4.19.12"/>
    </reaction>
</comment>
<reference evidence="8" key="1">
    <citation type="submission" date="2021-02" db="EMBL/GenBank/DDBJ databases">
        <authorList>
            <person name="Nowell W R."/>
        </authorList>
    </citation>
    <scope>NUCLEOTIDE SEQUENCE</scope>
</reference>
<dbReference type="Gene3D" id="3.90.70.40">
    <property type="match status" value="1"/>
</dbReference>
<evidence type="ECO:0000259" key="7">
    <source>
        <dbReference type="PROSITE" id="PS50957"/>
    </source>
</evidence>
<protein>
    <recommendedName>
        <fullName evidence="2">ubiquitinyl hydrolase 1</fullName>
        <ecNumber evidence="2">3.4.19.12</ecNumber>
    </recommendedName>
</protein>
<name>A0A815Y174_ADIRI</name>
<evidence type="ECO:0000256" key="6">
    <source>
        <dbReference type="PROSITE-ProRule" id="PRU00331"/>
    </source>
</evidence>
<keyword evidence="9" id="KW-1185">Reference proteome</keyword>
<evidence type="ECO:0000256" key="5">
    <source>
        <dbReference type="ARBA" id="ARBA00022801"/>
    </source>
</evidence>
<gene>
    <name evidence="8" type="ORF">XAT740_LOCUS43902</name>
</gene>
<evidence type="ECO:0000256" key="4">
    <source>
        <dbReference type="ARBA" id="ARBA00022786"/>
    </source>
</evidence>
<evidence type="ECO:0000256" key="1">
    <source>
        <dbReference type="ARBA" id="ARBA00000707"/>
    </source>
</evidence>
<organism evidence="8 9">
    <name type="scientific">Adineta ricciae</name>
    <name type="common">Rotifer</name>
    <dbReference type="NCBI Taxonomy" id="249248"/>
    <lineage>
        <taxon>Eukaryota</taxon>
        <taxon>Metazoa</taxon>
        <taxon>Spiralia</taxon>
        <taxon>Gnathifera</taxon>
        <taxon>Rotifera</taxon>
        <taxon>Eurotatoria</taxon>
        <taxon>Bdelloidea</taxon>
        <taxon>Adinetida</taxon>
        <taxon>Adinetidae</taxon>
        <taxon>Adineta</taxon>
    </lineage>
</organism>
<dbReference type="GO" id="GO:0016579">
    <property type="term" value="P:protein deubiquitination"/>
    <property type="evidence" value="ECO:0007669"/>
    <property type="project" value="InterPro"/>
</dbReference>